<accession>A0A200JDL1</accession>
<reference evidence="2" key="2">
    <citation type="submission" date="2017-05" db="EMBL/GenBank/DDBJ databases">
        <authorList>
            <consortium name="The Broad Institute Genomics Platform"/>
            <consortium name="The Broad Institute Genomic Center for Infectious Diseases"/>
            <person name="Earl A."/>
            <person name="Manson A."/>
            <person name="Schwartman J."/>
            <person name="Gilmore M."/>
            <person name="Abouelleil A."/>
            <person name="Cao P."/>
            <person name="Chapman S."/>
            <person name="Cusick C."/>
            <person name="Shea T."/>
            <person name="Young S."/>
            <person name="Neafsey D."/>
            <person name="Nusbaum C."/>
            <person name="Birren B."/>
        </authorList>
    </citation>
    <scope>NUCLEOTIDE SEQUENCE</scope>
    <source>
        <strain evidence="2">9D6_DIV0238</strain>
    </source>
</reference>
<evidence type="ECO:0000313" key="2">
    <source>
        <dbReference type="EMBL" id="WYJ95202.1"/>
    </source>
</evidence>
<protein>
    <recommendedName>
        <fullName evidence="4">DUF3969 family protein</fullName>
    </recommendedName>
</protein>
<dbReference type="RefSeq" id="WP_087639374.1">
    <property type="nucleotide sequence ID" value="NZ_CP147246.1"/>
</dbReference>
<reference evidence="2" key="3">
    <citation type="submission" date="2024-03" db="EMBL/GenBank/DDBJ databases">
        <title>The Genome Sequence of Enterococcus sp. DIV0238c.</title>
        <authorList>
            <consortium name="The Broad Institute Genomics Platform"/>
            <consortium name="The Broad Institute Microbial Omics Core"/>
            <consortium name="The Broad Institute Genomic Center for Infectious Diseases"/>
            <person name="Earl A."/>
            <person name="Manson A."/>
            <person name="Gilmore M."/>
            <person name="Schwartman J."/>
            <person name="Shea T."/>
            <person name="Abouelleil A."/>
            <person name="Cao P."/>
            <person name="Chapman S."/>
            <person name="Cusick C."/>
            <person name="Young S."/>
            <person name="Neafsey D."/>
            <person name="Nusbaum C."/>
            <person name="Birren B."/>
        </authorList>
    </citation>
    <scope>NUCLEOTIDE SEQUENCE</scope>
    <source>
        <strain evidence="2">9D6_DIV0238</strain>
    </source>
</reference>
<evidence type="ECO:0000313" key="3">
    <source>
        <dbReference type="Proteomes" id="UP000196151"/>
    </source>
</evidence>
<dbReference type="OrthoDB" id="6708614at2"/>
<gene>
    <name evidence="1" type="ORF">A5889_000140</name>
    <name evidence="2" type="ORF">A5889_002750</name>
</gene>
<sequence>MVINLKDQNTTEIYLSIVSLGLLKCIEEGILNYDDAMALLYQPFNIEKLEAKFPELGSAIHLGSELEDVASLIPEKLETSIREIEKMNKELIISNINKFREDDGLNSPIYDIN</sequence>
<name>A0A200JDL1_9ENTE</name>
<organism evidence="1">
    <name type="scientific">Candidatus Enterococcus dunnyi</name>
    <dbReference type="NCBI Taxonomy" id="1834192"/>
    <lineage>
        <taxon>Bacteria</taxon>
        <taxon>Bacillati</taxon>
        <taxon>Bacillota</taxon>
        <taxon>Bacilli</taxon>
        <taxon>Lactobacillales</taxon>
        <taxon>Enterococcaceae</taxon>
        <taxon>Enterococcus</taxon>
    </lineage>
</organism>
<proteinExistence type="predicted"/>
<evidence type="ECO:0008006" key="4">
    <source>
        <dbReference type="Google" id="ProtNLM"/>
    </source>
</evidence>
<dbReference type="AlphaFoldDB" id="A0A200JDL1"/>
<dbReference type="InterPro" id="IPR025083">
    <property type="entry name" value="DUF3969"/>
</dbReference>
<dbReference type="Pfam" id="PF13108">
    <property type="entry name" value="DUF3969"/>
    <property type="match status" value="1"/>
</dbReference>
<reference evidence="1" key="1">
    <citation type="submission" date="2017-05" db="EMBL/GenBank/DDBJ databases">
        <title>The Genome Sequence of Enterococcus sp. 9D6_DIV0238.</title>
        <authorList>
            <consortium name="The Broad Institute Genomics Platform"/>
            <consortium name="The Broad Institute Genomic Center for Infectious Diseases"/>
            <person name="Earl A."/>
            <person name="Manson A."/>
            <person name="Schwartman J."/>
            <person name="Gilmore M."/>
            <person name="Abouelleil A."/>
            <person name="Cao P."/>
            <person name="Chapman S."/>
            <person name="Cusick C."/>
            <person name="Shea T."/>
            <person name="Young S."/>
            <person name="Neafsey D."/>
            <person name="Nusbaum C."/>
            <person name="Birren B."/>
        </authorList>
    </citation>
    <scope>NUCLEOTIDE SEQUENCE [LARGE SCALE GENOMIC DNA]</scope>
    <source>
        <strain evidence="1">9D6_DIV0238</strain>
    </source>
</reference>
<dbReference type="Proteomes" id="UP000196151">
    <property type="component" value="Chromosome"/>
</dbReference>
<evidence type="ECO:0000313" key="1">
    <source>
        <dbReference type="EMBL" id="OUZ34665.1"/>
    </source>
</evidence>
<dbReference type="EMBL" id="CP147246">
    <property type="protein sequence ID" value="WYJ95202.1"/>
    <property type="molecule type" value="Genomic_DNA"/>
</dbReference>
<dbReference type="EMBL" id="NIBQ01000001">
    <property type="protein sequence ID" value="OUZ34665.1"/>
    <property type="molecule type" value="Genomic_DNA"/>
</dbReference>
<keyword evidence="3" id="KW-1185">Reference proteome</keyword>